<dbReference type="Proteomes" id="UP000801492">
    <property type="component" value="Unassembled WGS sequence"/>
</dbReference>
<dbReference type="Gene3D" id="3.30.420.10">
    <property type="entry name" value="Ribonuclease H-like superfamily/Ribonuclease H"/>
    <property type="match status" value="1"/>
</dbReference>
<evidence type="ECO:0000256" key="3">
    <source>
        <dbReference type="ARBA" id="ARBA00022839"/>
    </source>
</evidence>
<comment type="caution">
    <text evidence="5">The sequence shown here is derived from an EMBL/GenBank/DDBJ whole genome shotgun (WGS) entry which is preliminary data.</text>
</comment>
<keyword evidence="2" id="KW-0378">Hydrolase</keyword>
<evidence type="ECO:0000256" key="1">
    <source>
        <dbReference type="ARBA" id="ARBA00022722"/>
    </source>
</evidence>
<dbReference type="PANTHER" id="PTHR23044:SF61">
    <property type="entry name" value="3'-5' EXORIBONUCLEASE 1-RELATED"/>
    <property type="match status" value="1"/>
</dbReference>
<dbReference type="GO" id="GO:0000175">
    <property type="term" value="F:3'-5'-RNA exonuclease activity"/>
    <property type="evidence" value="ECO:0007669"/>
    <property type="project" value="InterPro"/>
</dbReference>
<dbReference type="SMART" id="SM00479">
    <property type="entry name" value="EXOIII"/>
    <property type="match status" value="1"/>
</dbReference>
<protein>
    <recommendedName>
        <fullName evidence="4">Exonuclease domain-containing protein</fullName>
    </recommendedName>
</protein>
<dbReference type="CDD" id="cd06133">
    <property type="entry name" value="ERI-1_3'hExo_like"/>
    <property type="match status" value="1"/>
</dbReference>
<dbReference type="GO" id="GO:0003676">
    <property type="term" value="F:nucleic acid binding"/>
    <property type="evidence" value="ECO:0007669"/>
    <property type="project" value="InterPro"/>
</dbReference>
<dbReference type="AlphaFoldDB" id="A0A8K0CZ96"/>
<dbReference type="SUPFAM" id="SSF53098">
    <property type="entry name" value="Ribonuclease H-like"/>
    <property type="match status" value="1"/>
</dbReference>
<organism evidence="5 6">
    <name type="scientific">Ignelater luminosus</name>
    <name type="common">Cucubano</name>
    <name type="synonym">Pyrophorus luminosus</name>
    <dbReference type="NCBI Taxonomy" id="2038154"/>
    <lineage>
        <taxon>Eukaryota</taxon>
        <taxon>Metazoa</taxon>
        <taxon>Ecdysozoa</taxon>
        <taxon>Arthropoda</taxon>
        <taxon>Hexapoda</taxon>
        <taxon>Insecta</taxon>
        <taxon>Pterygota</taxon>
        <taxon>Neoptera</taxon>
        <taxon>Endopterygota</taxon>
        <taxon>Coleoptera</taxon>
        <taxon>Polyphaga</taxon>
        <taxon>Elateriformia</taxon>
        <taxon>Elateroidea</taxon>
        <taxon>Elateridae</taxon>
        <taxon>Agrypninae</taxon>
        <taxon>Pyrophorini</taxon>
        <taxon>Ignelater</taxon>
    </lineage>
</organism>
<dbReference type="InterPro" id="IPR012337">
    <property type="entry name" value="RNaseH-like_sf"/>
</dbReference>
<keyword evidence="6" id="KW-1185">Reference proteome</keyword>
<sequence length="237" mass="27245">MGFRKLGLVKTITVDIRSLRRCGVQTFDFLFVLDFESTCWAAFDVNKGLPEIIEFSVVLYDISDDKIIEEFQQYVMPVENPKLSEFCKDFTGITQQQVENAVPLGTCLMVFGKWVNEQKKKYNLNFLHISKEPAKKQVVFATWSNWDLNTCLNSECKRKRLNKSEIFNAWIDLKFLYKEHYHRKPVGLKGALTEVGLNFNGREHSGLHDARNTAALAGKMIIDGVLLQITKDISCNH</sequence>
<dbReference type="InterPro" id="IPR047201">
    <property type="entry name" value="ERI-1_3'hExo-like"/>
</dbReference>
<dbReference type="PANTHER" id="PTHR23044">
    <property type="entry name" value="3'-5' EXONUCLEASE ERI1-RELATED"/>
    <property type="match status" value="1"/>
</dbReference>
<evidence type="ECO:0000313" key="6">
    <source>
        <dbReference type="Proteomes" id="UP000801492"/>
    </source>
</evidence>
<dbReference type="InterPro" id="IPR013520">
    <property type="entry name" value="Ribonucl_H"/>
</dbReference>
<evidence type="ECO:0000313" key="5">
    <source>
        <dbReference type="EMBL" id="KAF2893568.1"/>
    </source>
</evidence>
<dbReference type="EMBL" id="VTPC01007884">
    <property type="protein sequence ID" value="KAF2893568.1"/>
    <property type="molecule type" value="Genomic_DNA"/>
</dbReference>
<keyword evidence="3" id="KW-0269">Exonuclease</keyword>
<proteinExistence type="predicted"/>
<dbReference type="InterPro" id="IPR036397">
    <property type="entry name" value="RNaseH_sf"/>
</dbReference>
<accession>A0A8K0CZ96</accession>
<name>A0A8K0CZ96_IGNLU</name>
<evidence type="ECO:0000256" key="2">
    <source>
        <dbReference type="ARBA" id="ARBA00022801"/>
    </source>
</evidence>
<feature type="domain" description="Exonuclease" evidence="4">
    <location>
        <begin position="29"/>
        <end position="226"/>
    </location>
</feature>
<evidence type="ECO:0000259" key="4">
    <source>
        <dbReference type="SMART" id="SM00479"/>
    </source>
</evidence>
<keyword evidence="1" id="KW-0540">Nuclease</keyword>
<reference evidence="5" key="1">
    <citation type="submission" date="2019-08" db="EMBL/GenBank/DDBJ databases">
        <title>The genome of the North American firefly Photinus pyralis.</title>
        <authorList>
            <consortium name="Photinus pyralis genome working group"/>
            <person name="Fallon T.R."/>
            <person name="Sander Lower S.E."/>
            <person name="Weng J.-K."/>
        </authorList>
    </citation>
    <scope>NUCLEOTIDE SEQUENCE</scope>
    <source>
        <strain evidence="5">TRF0915ILg1</strain>
        <tissue evidence="5">Whole body</tissue>
    </source>
</reference>
<dbReference type="Pfam" id="PF00929">
    <property type="entry name" value="RNase_T"/>
    <property type="match status" value="1"/>
</dbReference>
<dbReference type="OrthoDB" id="448399at2759"/>
<dbReference type="InterPro" id="IPR051274">
    <property type="entry name" value="3-5_Exoribonuclease"/>
</dbReference>
<gene>
    <name evidence="5" type="ORF">ILUMI_12597</name>
</gene>